<dbReference type="EMBL" id="FXZK01000002">
    <property type="protein sequence ID" value="SMY07521.1"/>
    <property type="molecule type" value="Genomic_DNA"/>
</dbReference>
<keyword evidence="4" id="KW-1185">Reference proteome</keyword>
<dbReference type="AlphaFoldDB" id="A0A238LD29"/>
<feature type="transmembrane region" description="Helical" evidence="2">
    <location>
        <begin position="60"/>
        <end position="85"/>
    </location>
</feature>
<reference evidence="4" key="1">
    <citation type="submission" date="2017-05" db="EMBL/GenBank/DDBJ databases">
        <authorList>
            <person name="Rodrigo-Torres L."/>
            <person name="Arahal R. D."/>
            <person name="Lucena T."/>
        </authorList>
    </citation>
    <scope>NUCLEOTIDE SEQUENCE [LARGE SCALE GENOMIC DNA]</scope>
    <source>
        <strain evidence="4">CECT 8899</strain>
    </source>
</reference>
<evidence type="ECO:0000313" key="4">
    <source>
        <dbReference type="Proteomes" id="UP000201613"/>
    </source>
</evidence>
<evidence type="ECO:0000256" key="2">
    <source>
        <dbReference type="SAM" id="Phobius"/>
    </source>
</evidence>
<feature type="transmembrane region" description="Helical" evidence="2">
    <location>
        <begin position="91"/>
        <end position="111"/>
    </location>
</feature>
<dbReference type="Proteomes" id="UP000201613">
    <property type="component" value="Unassembled WGS sequence"/>
</dbReference>
<name>A0A238LD29_9RHOB</name>
<dbReference type="RefSeq" id="WP_093991711.1">
    <property type="nucleotide sequence ID" value="NZ_FXZK01000002.1"/>
</dbReference>
<evidence type="ECO:0000313" key="3">
    <source>
        <dbReference type="EMBL" id="SMY07521.1"/>
    </source>
</evidence>
<keyword evidence="2" id="KW-1133">Transmembrane helix</keyword>
<evidence type="ECO:0000256" key="1">
    <source>
        <dbReference type="SAM" id="MobiDB-lite"/>
    </source>
</evidence>
<sequence length="167" mass="18873">MVTYVNRKCGNCGTSLTGGYTQSYNAIGEPYIQCRKCQSYNDHSDACTEWELMSGVRKTFFVLHMSLNAVMLSAALTFVMFLPLMDYIRETWQLVPLGALALLICGGYRILQFQRLTSRSNARMAKPSYREKLRRLGYLDSPKGAAMAPEGDFRGFPTQQSKRQAAR</sequence>
<protein>
    <submittedName>
        <fullName evidence="3">Uncharacterized protein</fullName>
    </submittedName>
</protein>
<dbReference type="OrthoDB" id="8479272at2"/>
<organism evidence="3 4">
    <name type="scientific">Flavimaricola marinus</name>
    <dbReference type="NCBI Taxonomy" id="1819565"/>
    <lineage>
        <taxon>Bacteria</taxon>
        <taxon>Pseudomonadati</taxon>
        <taxon>Pseudomonadota</taxon>
        <taxon>Alphaproteobacteria</taxon>
        <taxon>Rhodobacterales</taxon>
        <taxon>Paracoccaceae</taxon>
        <taxon>Flavimaricola</taxon>
    </lineage>
</organism>
<keyword evidence="2" id="KW-0472">Membrane</keyword>
<proteinExistence type="predicted"/>
<feature type="compositionally biased region" description="Polar residues" evidence="1">
    <location>
        <begin position="157"/>
        <end position="167"/>
    </location>
</feature>
<accession>A0A238LD29</accession>
<gene>
    <name evidence="3" type="ORF">LOM8899_01657</name>
</gene>
<keyword evidence="2" id="KW-0812">Transmembrane</keyword>
<feature type="region of interest" description="Disordered" evidence="1">
    <location>
        <begin position="140"/>
        <end position="167"/>
    </location>
</feature>